<dbReference type="NCBIfam" id="TIGR00914">
    <property type="entry name" value="2A0601"/>
    <property type="match status" value="1"/>
</dbReference>
<dbReference type="Gene3D" id="3.30.70.1320">
    <property type="entry name" value="Multidrug efflux transporter AcrB pore domain like"/>
    <property type="match status" value="1"/>
</dbReference>
<evidence type="ECO:0000256" key="6">
    <source>
        <dbReference type="ARBA" id="ARBA00022989"/>
    </source>
</evidence>
<dbReference type="Gene3D" id="3.30.70.1440">
    <property type="entry name" value="Multidrug efflux transporter AcrB pore domain"/>
    <property type="match status" value="1"/>
</dbReference>
<dbReference type="Gene3D" id="3.30.2090.10">
    <property type="entry name" value="Multidrug efflux transporter AcrB TolC docking domain, DN and DC subdomains"/>
    <property type="match status" value="2"/>
</dbReference>
<dbReference type="EMBL" id="CP084930">
    <property type="protein sequence ID" value="USI72582.1"/>
    <property type="molecule type" value="Genomic_DNA"/>
</dbReference>
<evidence type="ECO:0000256" key="8">
    <source>
        <dbReference type="SAM" id="Phobius"/>
    </source>
</evidence>
<feature type="transmembrane region" description="Helical" evidence="8">
    <location>
        <begin position="350"/>
        <end position="374"/>
    </location>
</feature>
<dbReference type="SUPFAM" id="SSF82866">
    <property type="entry name" value="Multidrug efflux transporter AcrB transmembrane domain"/>
    <property type="match status" value="2"/>
</dbReference>
<keyword evidence="7 8" id="KW-0472">Membrane</keyword>
<evidence type="ECO:0000256" key="5">
    <source>
        <dbReference type="ARBA" id="ARBA00022692"/>
    </source>
</evidence>
<dbReference type="RefSeq" id="WP_252166389.1">
    <property type="nucleotide sequence ID" value="NZ_CP084930.1"/>
</dbReference>
<reference evidence="9" key="1">
    <citation type="journal article" date="2022" name="Toxins">
        <title>Genomic Analysis of Sphingopyxis sp. USTB-05 for Biodegrading Cyanobacterial Hepatotoxins.</title>
        <authorList>
            <person name="Liu C."/>
            <person name="Xu Q."/>
            <person name="Zhao Z."/>
            <person name="Zhang H."/>
            <person name="Liu X."/>
            <person name="Yin C."/>
            <person name="Liu Y."/>
            <person name="Yan H."/>
        </authorList>
    </citation>
    <scope>NUCLEOTIDE SEQUENCE</scope>
    <source>
        <strain evidence="9">NBD5</strain>
    </source>
</reference>
<protein>
    <submittedName>
        <fullName evidence="9">CusA/CzcA family heavy metal efflux RND transporter</fullName>
    </submittedName>
</protein>
<feature type="transmembrane region" description="Helical" evidence="8">
    <location>
        <begin position="462"/>
        <end position="481"/>
    </location>
</feature>
<keyword evidence="4" id="KW-1003">Cell membrane</keyword>
<keyword evidence="5 8" id="KW-0812">Transmembrane</keyword>
<name>A0ABY4X6P5_9SPHN</name>
<dbReference type="SUPFAM" id="SSF82693">
    <property type="entry name" value="Multidrug efflux transporter AcrB pore domain, PN1, PN2, PC1 and PC2 subdomains"/>
    <property type="match status" value="2"/>
</dbReference>
<dbReference type="PANTHER" id="PTHR32063">
    <property type="match status" value="1"/>
</dbReference>
<dbReference type="PRINTS" id="PR00702">
    <property type="entry name" value="ACRIFLAVINRP"/>
</dbReference>
<dbReference type="InterPro" id="IPR027463">
    <property type="entry name" value="AcrB_DN_DC_subdom"/>
</dbReference>
<feature type="transmembrane region" description="Helical" evidence="8">
    <location>
        <begin position="998"/>
        <end position="1020"/>
    </location>
</feature>
<sequence>MERWLHWVTHHRFAVTVVTALVAALGLYAFATLEIDAIPDITGVQVQINTQVPALAPEEIERLVTLPVERAMGGQPGLDQTRSLTKTGLSQVTLLYKDGTDQLKARQLVTERLAAVREQLPPGSTPQLAPITTGLGEIYYYTLEWARPPPGMDPQRQLMELYEAQEYTVRPMLRSVEGVADVNSNGGFEEQYVVEPDPARLAAHGLTAGELAAAVGRNVENAGGGIIQRGAERFTVRTDGRVMTTAQIAAIPVKFAGGVLPIQVRDVAAVVRGAAPRQGAATQNGRETVLGTVMMLVGENSRATALRVEQALPGIEAALPKGMRIDRQYSRADLVDRTIHTVERNLGEGALLVALVLLVVMGSWRAALIVALVIPLAFLVTVSGMHAAGVSGNLMSLGALDFGLIVDGAIVVVENSLRLLAQHRAEGDTEAETDADAEAQPDIETRRAIVARAAAMVARPTFFGIAIIGLVYVPVLSLGGVEGKLFHPMAQAVMLAIGAGLIWTFTIVPALSAWLLHAPAREAPAEHRKGLIGFADRLYAPLLERALAHPLLLVLAALALLAGTGLVFRSLGSQFTPQLDEGAITAMVYRPVGMSLERSLAIEQATEIALRRAYPQITHVFSRIGTSEVATDPMPPEQNDLYIFYAPEKQWPQGAGKPRDKAALTAGIEKVAQRVYAGQTFEFAQPIEMRFNEMLEGVRADVSVKIYGDDYDVLERAAARAKAILAKLPGTESVEFETSGRPRSLVVTLDHDALLRLGIGTQAANDAIREALAGAEVGFIPHGPARHAIVIRLDERLRDDPRAILALPLRVGDQGLVPLGRVARLDWTRTVEPILHDDGNRRAALMVNLSTSDLAGYVRRAQAAITGQVTLPPGYRIEFGGQYHQLEAAQRRLAIVVPAALLLIFLLVYAALGSVREAAIVYTGIPFAVTGGVLALWVRGMPFSITAAIGFIALSGIAMLNGLVLIDHINALRDGRDGAPLPAETAVRQGARDRLRPVLSTALVASIGFMPMAIATGAGAEVQRPLATVVIGGILTSTLLTLVLLPSLYAWVERRAARREA</sequence>
<accession>A0ABY4X6P5</accession>
<feature type="transmembrane region" description="Helical" evidence="8">
    <location>
        <begin position="1026"/>
        <end position="1052"/>
    </location>
</feature>
<feature type="transmembrane region" description="Helical" evidence="8">
    <location>
        <begin position="944"/>
        <end position="966"/>
    </location>
</feature>
<keyword evidence="6 8" id="KW-1133">Transmembrane helix</keyword>
<dbReference type="Gene3D" id="1.20.1640.10">
    <property type="entry name" value="Multidrug efflux transporter AcrB transmembrane domain"/>
    <property type="match status" value="2"/>
</dbReference>
<feature type="transmembrane region" description="Helical" evidence="8">
    <location>
        <begin position="493"/>
        <end position="516"/>
    </location>
</feature>
<keyword evidence="10" id="KW-1185">Reference proteome</keyword>
<dbReference type="Gene3D" id="3.30.70.1430">
    <property type="entry name" value="Multidrug efflux transporter AcrB pore domain"/>
    <property type="match status" value="2"/>
</dbReference>
<dbReference type="Pfam" id="PF00873">
    <property type="entry name" value="ACR_tran"/>
    <property type="match status" value="1"/>
</dbReference>
<feature type="transmembrane region" description="Helical" evidence="8">
    <location>
        <begin position="893"/>
        <end position="912"/>
    </location>
</feature>
<gene>
    <name evidence="9" type="ORF">LHA26_15035</name>
</gene>
<organism evidence="9 10">
    <name type="scientific">Sphingomonas morindae</name>
    <dbReference type="NCBI Taxonomy" id="1541170"/>
    <lineage>
        <taxon>Bacteria</taxon>
        <taxon>Pseudomonadati</taxon>
        <taxon>Pseudomonadota</taxon>
        <taxon>Alphaproteobacteria</taxon>
        <taxon>Sphingomonadales</taxon>
        <taxon>Sphingomonadaceae</taxon>
        <taxon>Sphingomonas</taxon>
    </lineage>
</organism>
<evidence type="ECO:0000256" key="4">
    <source>
        <dbReference type="ARBA" id="ARBA00022475"/>
    </source>
</evidence>
<feature type="transmembrane region" description="Helical" evidence="8">
    <location>
        <begin position="919"/>
        <end position="938"/>
    </location>
</feature>
<dbReference type="Proteomes" id="UP001056937">
    <property type="component" value="Chromosome 1"/>
</dbReference>
<evidence type="ECO:0000256" key="1">
    <source>
        <dbReference type="ARBA" id="ARBA00004651"/>
    </source>
</evidence>
<feature type="transmembrane region" description="Helical" evidence="8">
    <location>
        <begin position="547"/>
        <end position="568"/>
    </location>
</feature>
<evidence type="ECO:0000256" key="3">
    <source>
        <dbReference type="ARBA" id="ARBA00022448"/>
    </source>
</evidence>
<dbReference type="InterPro" id="IPR004763">
    <property type="entry name" value="CusA-like"/>
</dbReference>
<feature type="transmembrane region" description="Helical" evidence="8">
    <location>
        <begin position="12"/>
        <end position="31"/>
    </location>
</feature>
<keyword evidence="3" id="KW-0813">Transport</keyword>
<evidence type="ECO:0000313" key="9">
    <source>
        <dbReference type="EMBL" id="USI72582.1"/>
    </source>
</evidence>
<evidence type="ECO:0000313" key="10">
    <source>
        <dbReference type="Proteomes" id="UP001056937"/>
    </source>
</evidence>
<dbReference type="PANTHER" id="PTHR32063:SF24">
    <property type="entry name" value="CATION EFFLUX SYSTEM (ACRB_ACRD_ACRF FAMILY)"/>
    <property type="match status" value="1"/>
</dbReference>
<proteinExistence type="inferred from homology"/>
<comment type="similarity">
    <text evidence="2">Belongs to the resistance-nodulation-cell division (RND) (TC 2.A.6) family.</text>
</comment>
<comment type="subcellular location">
    <subcellularLocation>
        <location evidence="1">Cell membrane</location>
        <topology evidence="1">Multi-pass membrane protein</topology>
    </subcellularLocation>
</comment>
<dbReference type="SUPFAM" id="SSF82714">
    <property type="entry name" value="Multidrug efflux transporter AcrB TolC docking domain, DN and DC subdomains"/>
    <property type="match status" value="2"/>
</dbReference>
<evidence type="ECO:0000256" key="7">
    <source>
        <dbReference type="ARBA" id="ARBA00023136"/>
    </source>
</evidence>
<evidence type="ECO:0000256" key="2">
    <source>
        <dbReference type="ARBA" id="ARBA00010942"/>
    </source>
</evidence>
<dbReference type="InterPro" id="IPR001036">
    <property type="entry name" value="Acrflvin-R"/>
</dbReference>